<proteinExistence type="predicted"/>
<dbReference type="EMBL" id="JACHVU010000018">
    <property type="protein sequence ID" value="MBB2993525.1"/>
    <property type="molecule type" value="Genomic_DNA"/>
</dbReference>
<dbReference type="RefSeq" id="WP_183473754.1">
    <property type="nucleotide sequence ID" value="NZ_JACHVU010000018.1"/>
</dbReference>
<evidence type="ECO:0000313" key="2">
    <source>
        <dbReference type="Proteomes" id="UP000550501"/>
    </source>
</evidence>
<protein>
    <submittedName>
        <fullName evidence="1">Uncharacterized protein</fullName>
    </submittedName>
</protein>
<dbReference type="AlphaFoldDB" id="A0A839QG95"/>
<organism evidence="1 2">
    <name type="scientific">Mycolicibacterium iranicum</name>
    <name type="common">Mycobacterium iranicum</name>
    <dbReference type="NCBI Taxonomy" id="912594"/>
    <lineage>
        <taxon>Bacteria</taxon>
        <taxon>Bacillati</taxon>
        <taxon>Actinomycetota</taxon>
        <taxon>Actinomycetes</taxon>
        <taxon>Mycobacteriales</taxon>
        <taxon>Mycobacteriaceae</taxon>
        <taxon>Mycolicibacterium</taxon>
    </lineage>
</organism>
<sequence>MRDSVVFAQVKSLQNRKRSALVSPAALEIHVRAVADRKGAAYPAFVPDDRLDAIAPGPVTTMAALELCMAGMWYRASNGYVVADLDLIEHFARPVGRRWVRAIGRFLREYLSPV</sequence>
<evidence type="ECO:0000313" key="1">
    <source>
        <dbReference type="EMBL" id="MBB2993525.1"/>
    </source>
</evidence>
<reference evidence="1 2" key="1">
    <citation type="submission" date="2020-08" db="EMBL/GenBank/DDBJ databases">
        <title>The Agave Microbiome: Exploring the role of microbial communities in plant adaptations to desert environments.</title>
        <authorList>
            <person name="Partida-Martinez L.P."/>
        </authorList>
    </citation>
    <scope>NUCLEOTIDE SEQUENCE [LARGE SCALE GENOMIC DNA]</scope>
    <source>
        <strain evidence="1 2">AT2.18</strain>
    </source>
</reference>
<comment type="caution">
    <text evidence="1">The sequence shown here is derived from an EMBL/GenBank/DDBJ whole genome shotgun (WGS) entry which is preliminary data.</text>
</comment>
<gene>
    <name evidence="1" type="ORF">FHR72_005035</name>
</gene>
<name>A0A839QG95_MYCIR</name>
<dbReference type="Proteomes" id="UP000550501">
    <property type="component" value="Unassembled WGS sequence"/>
</dbReference>
<accession>A0A839QG95</accession>
<keyword evidence="2" id="KW-1185">Reference proteome</keyword>